<organism evidence="2 3">
    <name type="scientific">Septoria linicola</name>
    <dbReference type="NCBI Taxonomy" id="215465"/>
    <lineage>
        <taxon>Eukaryota</taxon>
        <taxon>Fungi</taxon>
        <taxon>Dikarya</taxon>
        <taxon>Ascomycota</taxon>
        <taxon>Pezizomycotina</taxon>
        <taxon>Dothideomycetes</taxon>
        <taxon>Dothideomycetidae</taxon>
        <taxon>Mycosphaerellales</taxon>
        <taxon>Mycosphaerellaceae</taxon>
        <taxon>Septoria</taxon>
    </lineage>
</organism>
<dbReference type="EMBL" id="CP099418">
    <property type="protein sequence ID" value="USW48057.1"/>
    <property type="molecule type" value="Genomic_DNA"/>
</dbReference>
<evidence type="ECO:0000313" key="2">
    <source>
        <dbReference type="EMBL" id="USW48057.1"/>
    </source>
</evidence>
<reference evidence="2" key="1">
    <citation type="submission" date="2022-06" db="EMBL/GenBank/DDBJ databases">
        <title>Complete genome sequences of two strains of the flax pathogen Septoria linicola.</title>
        <authorList>
            <person name="Lapalu N."/>
            <person name="Simon A."/>
            <person name="Demenou B."/>
            <person name="Paumier D."/>
            <person name="Guillot M.-P."/>
            <person name="Gout L."/>
            <person name="Valade R."/>
        </authorList>
    </citation>
    <scope>NUCLEOTIDE SEQUENCE</scope>
    <source>
        <strain evidence="2">SE15195</strain>
    </source>
</reference>
<evidence type="ECO:0000313" key="3">
    <source>
        <dbReference type="Proteomes" id="UP001056384"/>
    </source>
</evidence>
<feature type="coiled-coil region" evidence="1">
    <location>
        <begin position="281"/>
        <end position="378"/>
    </location>
</feature>
<keyword evidence="3" id="KW-1185">Reference proteome</keyword>
<accession>A0A9Q9AL57</accession>
<keyword evidence="1" id="KW-0175">Coiled coil</keyword>
<dbReference type="Proteomes" id="UP001056384">
    <property type="component" value="Chromosome 1"/>
</dbReference>
<name>A0A9Q9AL57_9PEZI</name>
<gene>
    <name evidence="2" type="ORF">Slin15195_G013760</name>
</gene>
<feature type="coiled-coil region" evidence="1">
    <location>
        <begin position="166"/>
        <end position="193"/>
    </location>
</feature>
<sequence length="446" mass="52080">MKQQQQSVHVRGNSFDTLAPSFVTSTCSELSIFSDYGLHRALNAAIKVPNEENPIATIKDRKNANYIEKMANRHDVLKRELDEAIAAFRKVTASRDENEDVRLENMLNRRFLEANNLLARRSRDYSCFLHDIKELHGLPKMSRQELNLRYTVRKANEKANWEDNDAPDVKHQLREVQDQIVDLELEREDLIERTGAVDALAEQVAYVEHLNTSLSREHSRVLERFASKERLCDKHIDAVDQLIEDIAYYEHLNAQKDRANAEVTQDLDNATRVGQMMRRDLEVQRDHAVDLSKQLQNTQNDVRNYQSHLSFAKSTAMQLKDENRTLRREINRLNDQCDRAHDELEDLHAETQRMKVEKERMQEIREMQRETNAHLRREFEEMRGQSIEKTVHFERKTALHRVERSSLYNYAEKVKGELASLRSWVTRRDSVVSSGTEGEMGRSASA</sequence>
<evidence type="ECO:0000256" key="1">
    <source>
        <dbReference type="SAM" id="Coils"/>
    </source>
</evidence>
<proteinExistence type="predicted"/>
<protein>
    <submittedName>
        <fullName evidence="2">Uncharacterized protein</fullName>
    </submittedName>
</protein>
<dbReference type="AlphaFoldDB" id="A0A9Q9AL57"/>